<comment type="caution">
    <text evidence="2">The sequence shown here is derived from an EMBL/GenBank/DDBJ whole genome shotgun (WGS) entry which is preliminary data.</text>
</comment>
<dbReference type="OrthoDB" id="7548346at2759"/>
<dbReference type="Pfam" id="PF22936">
    <property type="entry name" value="Pol_BBD"/>
    <property type="match status" value="1"/>
</dbReference>
<dbReference type="SUPFAM" id="SSF53098">
    <property type="entry name" value="Ribonuclease H-like"/>
    <property type="match status" value="1"/>
</dbReference>
<dbReference type="Proteomes" id="UP000499080">
    <property type="component" value="Unassembled WGS sequence"/>
</dbReference>
<dbReference type="GO" id="GO:0003676">
    <property type="term" value="F:nucleic acid binding"/>
    <property type="evidence" value="ECO:0007669"/>
    <property type="project" value="InterPro"/>
</dbReference>
<name>A0A4Y2FDH6_ARAVE</name>
<dbReference type="InterPro" id="IPR012337">
    <property type="entry name" value="RNaseH-like_sf"/>
</dbReference>
<dbReference type="InterPro" id="IPR036397">
    <property type="entry name" value="RNaseH_sf"/>
</dbReference>
<evidence type="ECO:0000313" key="2">
    <source>
        <dbReference type="EMBL" id="GBM38997.1"/>
    </source>
</evidence>
<gene>
    <name evidence="2" type="ORF">AVEN_70182_1</name>
</gene>
<evidence type="ECO:0000313" key="3">
    <source>
        <dbReference type="Proteomes" id="UP000499080"/>
    </source>
</evidence>
<dbReference type="AlphaFoldDB" id="A0A4Y2FDH6"/>
<reference evidence="2 3" key="1">
    <citation type="journal article" date="2019" name="Sci. Rep.">
        <title>Orb-weaving spider Araneus ventricosus genome elucidates the spidroin gene catalogue.</title>
        <authorList>
            <person name="Kono N."/>
            <person name="Nakamura H."/>
            <person name="Ohtoshi R."/>
            <person name="Moran D.A.P."/>
            <person name="Shinohara A."/>
            <person name="Yoshida Y."/>
            <person name="Fujiwara M."/>
            <person name="Mori M."/>
            <person name="Tomita M."/>
            <person name="Arakawa K."/>
        </authorList>
    </citation>
    <scope>NUCLEOTIDE SEQUENCE [LARGE SCALE GENOMIC DNA]</scope>
</reference>
<keyword evidence="3" id="KW-1185">Reference proteome</keyword>
<organism evidence="2 3">
    <name type="scientific">Araneus ventricosus</name>
    <name type="common">Orbweaver spider</name>
    <name type="synonym">Epeira ventricosa</name>
    <dbReference type="NCBI Taxonomy" id="182803"/>
    <lineage>
        <taxon>Eukaryota</taxon>
        <taxon>Metazoa</taxon>
        <taxon>Ecdysozoa</taxon>
        <taxon>Arthropoda</taxon>
        <taxon>Chelicerata</taxon>
        <taxon>Arachnida</taxon>
        <taxon>Araneae</taxon>
        <taxon>Araneomorphae</taxon>
        <taxon>Entelegynae</taxon>
        <taxon>Araneoidea</taxon>
        <taxon>Araneidae</taxon>
        <taxon>Araneus</taxon>
    </lineage>
</organism>
<dbReference type="InterPro" id="IPR054722">
    <property type="entry name" value="PolX-like_BBD"/>
</dbReference>
<proteinExistence type="predicted"/>
<evidence type="ECO:0000259" key="1">
    <source>
        <dbReference type="Pfam" id="PF22936"/>
    </source>
</evidence>
<accession>A0A4Y2FDH6</accession>
<dbReference type="EMBL" id="BGPR01000882">
    <property type="protein sequence ID" value="GBM38997.1"/>
    <property type="molecule type" value="Genomic_DNA"/>
</dbReference>
<sequence length="125" mass="14360">MSDKIFIEFETFQSPRGITTVNGKVLPALGKGTLQIVSVVNNKEQFKELKDAWYVPEINQFTKFMCDFLLQQKSDVVNAFQEFIDYATNLGHTAKEVISDNGREFDNKEVRMFLKKKGVIQRCVS</sequence>
<protein>
    <recommendedName>
        <fullName evidence="1">Retrovirus-related Pol polyprotein from transposon TNT 1-94-like beta-barrel domain-containing protein</fullName>
    </recommendedName>
</protein>
<dbReference type="Gene3D" id="3.30.420.10">
    <property type="entry name" value="Ribonuclease H-like superfamily/Ribonuclease H"/>
    <property type="match status" value="1"/>
</dbReference>
<feature type="domain" description="Retrovirus-related Pol polyprotein from transposon TNT 1-94-like beta-barrel" evidence="1">
    <location>
        <begin position="4"/>
        <end position="60"/>
    </location>
</feature>